<name>A0A6G7YNS6_9SPHN</name>
<organism evidence="2 3">
    <name type="scientific">Sphingomonas piscis</name>
    <dbReference type="NCBI Taxonomy" id="2714943"/>
    <lineage>
        <taxon>Bacteria</taxon>
        <taxon>Pseudomonadati</taxon>
        <taxon>Pseudomonadota</taxon>
        <taxon>Alphaproteobacteria</taxon>
        <taxon>Sphingomonadales</taxon>
        <taxon>Sphingomonadaceae</taxon>
        <taxon>Sphingomonas</taxon>
    </lineage>
</organism>
<reference evidence="2 3" key="1">
    <citation type="submission" date="2020-03" db="EMBL/GenBank/DDBJ databases">
        <title>Sphingomonas sp. nov., isolated from fish.</title>
        <authorList>
            <person name="Hyun D.-W."/>
            <person name="Bae J.-W."/>
        </authorList>
    </citation>
    <scope>NUCLEOTIDE SEQUENCE [LARGE SCALE GENOMIC DNA]</scope>
    <source>
        <strain evidence="2 3">HDW15B</strain>
    </source>
</reference>
<keyword evidence="3" id="KW-1185">Reference proteome</keyword>
<sequence>MRKIGYSVGLEKTLERISDLCDIYIEKGQLTLSMWQSLVHEKWDLRNDNIGDFFSALNLINRSKTKLDVLSGLDLCAIARQLDDDQVALRAAILLLIVEHDGEIFLNALSSNFDEGEFVTRLTDLITYKRQVLFKIYRAPEIQSQLGRIVGIERQTSNIGGAGKVQSLSESRRSQPLAKRTESMRGAGIPQWRCPMIISARCYRAVVTGLFRWGFLTQTKGAPRLRTSS</sequence>
<dbReference type="KEGG" id="spii:G7077_05105"/>
<evidence type="ECO:0000256" key="1">
    <source>
        <dbReference type="SAM" id="MobiDB-lite"/>
    </source>
</evidence>
<dbReference type="EMBL" id="CP049869">
    <property type="protein sequence ID" value="QIK78376.1"/>
    <property type="molecule type" value="Genomic_DNA"/>
</dbReference>
<evidence type="ECO:0000313" key="3">
    <source>
        <dbReference type="Proteomes" id="UP000503222"/>
    </source>
</evidence>
<evidence type="ECO:0000313" key="2">
    <source>
        <dbReference type="EMBL" id="QIK78376.1"/>
    </source>
</evidence>
<feature type="region of interest" description="Disordered" evidence="1">
    <location>
        <begin position="161"/>
        <end position="182"/>
    </location>
</feature>
<dbReference type="RefSeq" id="WP_166410770.1">
    <property type="nucleotide sequence ID" value="NZ_CP049869.1"/>
</dbReference>
<dbReference type="AlphaFoldDB" id="A0A6G7YNS6"/>
<accession>A0A6G7YNS6</accession>
<proteinExistence type="predicted"/>
<protein>
    <submittedName>
        <fullName evidence="2">Uncharacterized protein</fullName>
    </submittedName>
</protein>
<gene>
    <name evidence="2" type="ORF">G7077_05105</name>
</gene>
<dbReference type="Proteomes" id="UP000503222">
    <property type="component" value="Chromosome"/>
</dbReference>